<keyword evidence="1" id="KW-1133">Transmembrane helix</keyword>
<feature type="transmembrane region" description="Helical" evidence="1">
    <location>
        <begin position="47"/>
        <end position="67"/>
    </location>
</feature>
<name>A0ABR7XDX0_9BACT</name>
<dbReference type="RefSeq" id="WP_191182580.1">
    <property type="nucleotide sequence ID" value="NZ_JACXAJ010000001.1"/>
</dbReference>
<evidence type="ECO:0000256" key="1">
    <source>
        <dbReference type="SAM" id="Phobius"/>
    </source>
</evidence>
<dbReference type="EMBL" id="JACXAJ010000001">
    <property type="protein sequence ID" value="MBD1396480.1"/>
    <property type="molecule type" value="Genomic_DNA"/>
</dbReference>
<proteinExistence type="predicted"/>
<protein>
    <recommendedName>
        <fullName evidence="4">Cardiolipin synthase N-terminal domain-containing protein</fullName>
    </recommendedName>
</protein>
<accession>A0ABR7XDX0</accession>
<sequence length="76" mass="8719">MDQTVVSYFSEFGIILMIVCLMALVFYIWSVVWAYQDARRRGKSGLLVALMVLLMVWPVGLLLWLALRPQVAQEQA</sequence>
<reference evidence="2 3" key="1">
    <citation type="submission" date="2020-09" db="EMBL/GenBank/DDBJ databases">
        <title>Genome sequencing and assembly of Pontibacter sp.</title>
        <authorList>
            <person name="Chhetri G."/>
        </authorList>
    </citation>
    <scope>NUCLEOTIDE SEQUENCE [LARGE SCALE GENOMIC DNA]</scope>
    <source>
        <strain evidence="2 3">JH31</strain>
    </source>
</reference>
<feature type="transmembrane region" description="Helical" evidence="1">
    <location>
        <begin position="12"/>
        <end position="35"/>
    </location>
</feature>
<comment type="caution">
    <text evidence="2">The sequence shown here is derived from an EMBL/GenBank/DDBJ whole genome shotgun (WGS) entry which is preliminary data.</text>
</comment>
<evidence type="ECO:0000313" key="3">
    <source>
        <dbReference type="Proteomes" id="UP000625551"/>
    </source>
</evidence>
<keyword evidence="1" id="KW-0812">Transmembrane</keyword>
<dbReference type="Proteomes" id="UP000625551">
    <property type="component" value="Unassembled WGS sequence"/>
</dbReference>
<organism evidence="2 3">
    <name type="scientific">Pontibacter aquaedesilientis</name>
    <dbReference type="NCBI Taxonomy" id="2766980"/>
    <lineage>
        <taxon>Bacteria</taxon>
        <taxon>Pseudomonadati</taxon>
        <taxon>Bacteroidota</taxon>
        <taxon>Cytophagia</taxon>
        <taxon>Cytophagales</taxon>
        <taxon>Hymenobacteraceae</taxon>
        <taxon>Pontibacter</taxon>
    </lineage>
</organism>
<gene>
    <name evidence="2" type="ORF">H9Q13_04830</name>
</gene>
<keyword evidence="3" id="KW-1185">Reference proteome</keyword>
<evidence type="ECO:0000313" key="2">
    <source>
        <dbReference type="EMBL" id="MBD1396480.1"/>
    </source>
</evidence>
<evidence type="ECO:0008006" key="4">
    <source>
        <dbReference type="Google" id="ProtNLM"/>
    </source>
</evidence>
<keyword evidence="1" id="KW-0472">Membrane</keyword>